<dbReference type="AlphaFoldDB" id="A0A2J6SZ02"/>
<dbReference type="EMBL" id="KZ613854">
    <property type="protein sequence ID" value="PMD55933.1"/>
    <property type="molecule type" value="Genomic_DNA"/>
</dbReference>
<dbReference type="PANTHER" id="PTHR43316">
    <property type="entry name" value="HYDROLASE, HALOACID DELAHOGENASE-RELATED"/>
    <property type="match status" value="1"/>
</dbReference>
<dbReference type="SFLD" id="SFLDS00003">
    <property type="entry name" value="Haloacid_Dehalogenase"/>
    <property type="match status" value="1"/>
</dbReference>
<dbReference type="GeneID" id="36594050"/>
<proteinExistence type="predicted"/>
<name>A0A2J6SZ02_9HELO</name>
<dbReference type="InParanoid" id="A0A2J6SZ02"/>
<sequence length="258" mass="29180">MGNVWDERPAKLTGFKLLSFDVYSTLIDEKAGMFTGLRPLLSRLPTPNPYINDKVHTLSAFQAFEWSIQRSRPTLRYNELLPLAYKAFAASLSLPEPSEQEAHDFGSQIGSWPAFPDTVPALKALKKHYKLVILSNIDNDSIARTIAGPLADVEFEAVFTAQEIGSYKPDLKNFRYLVEGVKRELNVEKGEILHTAQSLTADLVSAKTMGLTSIWIDREKQEKKMQELKEQLNFTWRFGTMGEMAEAVDKEFQEMKSG</sequence>
<protein>
    <submittedName>
        <fullName evidence="2">HAD-like protein</fullName>
    </submittedName>
</protein>
<evidence type="ECO:0000313" key="3">
    <source>
        <dbReference type="Proteomes" id="UP000235371"/>
    </source>
</evidence>
<dbReference type="GO" id="GO:0016787">
    <property type="term" value="F:hydrolase activity"/>
    <property type="evidence" value="ECO:0007669"/>
    <property type="project" value="UniProtKB-KW"/>
</dbReference>
<dbReference type="Gene3D" id="1.10.150.750">
    <property type="match status" value="1"/>
</dbReference>
<dbReference type="InterPro" id="IPR036412">
    <property type="entry name" value="HAD-like_sf"/>
</dbReference>
<evidence type="ECO:0000313" key="2">
    <source>
        <dbReference type="EMBL" id="PMD55933.1"/>
    </source>
</evidence>
<dbReference type="RefSeq" id="XP_024732837.1">
    <property type="nucleotide sequence ID" value="XM_024885973.1"/>
</dbReference>
<dbReference type="SUPFAM" id="SSF56784">
    <property type="entry name" value="HAD-like"/>
    <property type="match status" value="1"/>
</dbReference>
<dbReference type="OrthoDB" id="444127at2759"/>
<dbReference type="InterPro" id="IPR023214">
    <property type="entry name" value="HAD_sf"/>
</dbReference>
<reference evidence="2 3" key="1">
    <citation type="submission" date="2016-04" db="EMBL/GenBank/DDBJ databases">
        <title>A degradative enzymes factory behind the ericoid mycorrhizal symbiosis.</title>
        <authorList>
            <consortium name="DOE Joint Genome Institute"/>
            <person name="Martino E."/>
            <person name="Morin E."/>
            <person name="Grelet G."/>
            <person name="Kuo A."/>
            <person name="Kohler A."/>
            <person name="Daghino S."/>
            <person name="Barry K."/>
            <person name="Choi C."/>
            <person name="Cichocki N."/>
            <person name="Clum A."/>
            <person name="Copeland A."/>
            <person name="Hainaut M."/>
            <person name="Haridas S."/>
            <person name="Labutti K."/>
            <person name="Lindquist E."/>
            <person name="Lipzen A."/>
            <person name="Khouja H.-R."/>
            <person name="Murat C."/>
            <person name="Ohm R."/>
            <person name="Olson A."/>
            <person name="Spatafora J."/>
            <person name="Veneault-Fourrey C."/>
            <person name="Henrissat B."/>
            <person name="Grigoriev I."/>
            <person name="Martin F."/>
            <person name="Perotto S."/>
        </authorList>
    </citation>
    <scope>NUCLEOTIDE SEQUENCE [LARGE SCALE GENOMIC DNA]</scope>
    <source>
        <strain evidence="2 3">E</strain>
    </source>
</reference>
<accession>A0A2J6SZ02</accession>
<keyword evidence="3" id="KW-1185">Reference proteome</keyword>
<dbReference type="PANTHER" id="PTHR43316:SF9">
    <property type="entry name" value="ACID DEHALOGENASE, PUTATIVE (AFU_ORTHOLOGUE AFUA_6G14460)-RELATED"/>
    <property type="match status" value="1"/>
</dbReference>
<gene>
    <name evidence="2" type="ORF">K444DRAFT_654941</name>
</gene>
<dbReference type="Proteomes" id="UP000235371">
    <property type="component" value="Unassembled WGS sequence"/>
</dbReference>
<evidence type="ECO:0000256" key="1">
    <source>
        <dbReference type="ARBA" id="ARBA00022801"/>
    </source>
</evidence>
<keyword evidence="1" id="KW-0378">Hydrolase</keyword>
<dbReference type="SFLD" id="SFLDG01129">
    <property type="entry name" value="C1.5:_HAD__Beta-PGM__Phosphata"/>
    <property type="match status" value="1"/>
</dbReference>
<dbReference type="Pfam" id="PF00702">
    <property type="entry name" value="Hydrolase"/>
    <property type="match status" value="1"/>
</dbReference>
<dbReference type="Gene3D" id="3.40.50.1000">
    <property type="entry name" value="HAD superfamily/HAD-like"/>
    <property type="match status" value="1"/>
</dbReference>
<dbReference type="InterPro" id="IPR051540">
    <property type="entry name" value="S-2-haloacid_dehalogenase"/>
</dbReference>
<organism evidence="2 3">
    <name type="scientific">Hyaloscypha bicolor E</name>
    <dbReference type="NCBI Taxonomy" id="1095630"/>
    <lineage>
        <taxon>Eukaryota</taxon>
        <taxon>Fungi</taxon>
        <taxon>Dikarya</taxon>
        <taxon>Ascomycota</taxon>
        <taxon>Pezizomycotina</taxon>
        <taxon>Leotiomycetes</taxon>
        <taxon>Helotiales</taxon>
        <taxon>Hyaloscyphaceae</taxon>
        <taxon>Hyaloscypha</taxon>
        <taxon>Hyaloscypha bicolor</taxon>
    </lineage>
</organism>